<dbReference type="InterPro" id="IPR004358">
    <property type="entry name" value="Sig_transdc_His_kin-like_C"/>
</dbReference>
<dbReference type="PANTHER" id="PTHR45436:SF5">
    <property type="entry name" value="SENSOR HISTIDINE KINASE TRCS"/>
    <property type="match status" value="1"/>
</dbReference>
<evidence type="ECO:0000256" key="7">
    <source>
        <dbReference type="ARBA" id="ARBA00022777"/>
    </source>
</evidence>
<dbReference type="Pfam" id="PF02518">
    <property type="entry name" value="HATPase_c"/>
    <property type="match status" value="1"/>
</dbReference>
<dbReference type="Pfam" id="PF00512">
    <property type="entry name" value="HisKA"/>
    <property type="match status" value="1"/>
</dbReference>
<proteinExistence type="predicted"/>
<dbReference type="Proteomes" id="UP001597018">
    <property type="component" value="Unassembled WGS sequence"/>
</dbReference>
<dbReference type="SMART" id="SM00388">
    <property type="entry name" value="HisKA"/>
    <property type="match status" value="1"/>
</dbReference>
<dbReference type="InterPro" id="IPR050428">
    <property type="entry name" value="TCS_sensor_his_kinase"/>
</dbReference>
<dbReference type="EMBL" id="JBHTIW010000039">
    <property type="protein sequence ID" value="MFD0923687.1"/>
    <property type="molecule type" value="Genomic_DNA"/>
</dbReference>
<evidence type="ECO:0000256" key="2">
    <source>
        <dbReference type="ARBA" id="ARBA00004236"/>
    </source>
</evidence>
<dbReference type="CDD" id="cd00075">
    <property type="entry name" value="HATPase"/>
    <property type="match status" value="1"/>
</dbReference>
<evidence type="ECO:0000313" key="14">
    <source>
        <dbReference type="Proteomes" id="UP001597018"/>
    </source>
</evidence>
<dbReference type="InterPro" id="IPR003594">
    <property type="entry name" value="HATPase_dom"/>
</dbReference>
<evidence type="ECO:0000256" key="4">
    <source>
        <dbReference type="ARBA" id="ARBA00022553"/>
    </source>
</evidence>
<evidence type="ECO:0000256" key="3">
    <source>
        <dbReference type="ARBA" id="ARBA00012438"/>
    </source>
</evidence>
<dbReference type="InterPro" id="IPR005467">
    <property type="entry name" value="His_kinase_dom"/>
</dbReference>
<evidence type="ECO:0000256" key="1">
    <source>
        <dbReference type="ARBA" id="ARBA00000085"/>
    </source>
</evidence>
<protein>
    <recommendedName>
        <fullName evidence="3">histidine kinase</fullName>
        <ecNumber evidence="3">2.7.13.3</ecNumber>
    </recommendedName>
</protein>
<evidence type="ECO:0000256" key="11">
    <source>
        <dbReference type="SAM" id="Phobius"/>
    </source>
</evidence>
<accession>A0ABW3FZ43</accession>
<evidence type="ECO:0000256" key="10">
    <source>
        <dbReference type="ARBA" id="ARBA00023136"/>
    </source>
</evidence>
<gene>
    <name evidence="13" type="ORF">ACFQ16_28415</name>
</gene>
<evidence type="ECO:0000256" key="5">
    <source>
        <dbReference type="ARBA" id="ARBA00022679"/>
    </source>
</evidence>
<dbReference type="SMART" id="SM00387">
    <property type="entry name" value="HATPase_c"/>
    <property type="match status" value="1"/>
</dbReference>
<keyword evidence="8 11" id="KW-1133">Transmembrane helix</keyword>
<dbReference type="Gene3D" id="1.10.287.130">
    <property type="match status" value="1"/>
</dbReference>
<keyword evidence="6 11" id="KW-0812">Transmembrane</keyword>
<dbReference type="InterPro" id="IPR036890">
    <property type="entry name" value="HATPase_C_sf"/>
</dbReference>
<evidence type="ECO:0000256" key="8">
    <source>
        <dbReference type="ARBA" id="ARBA00022989"/>
    </source>
</evidence>
<feature type="domain" description="Histidine kinase" evidence="12">
    <location>
        <begin position="191"/>
        <end position="406"/>
    </location>
</feature>
<dbReference type="CDD" id="cd00082">
    <property type="entry name" value="HisKA"/>
    <property type="match status" value="1"/>
</dbReference>
<organism evidence="13 14">
    <name type="scientific">Saccharopolyspora rosea</name>
    <dbReference type="NCBI Taxonomy" id="524884"/>
    <lineage>
        <taxon>Bacteria</taxon>
        <taxon>Bacillati</taxon>
        <taxon>Actinomycetota</taxon>
        <taxon>Actinomycetes</taxon>
        <taxon>Pseudonocardiales</taxon>
        <taxon>Pseudonocardiaceae</taxon>
        <taxon>Saccharopolyspora</taxon>
    </lineage>
</organism>
<dbReference type="PRINTS" id="PR00344">
    <property type="entry name" value="BCTRLSENSOR"/>
</dbReference>
<comment type="subcellular location">
    <subcellularLocation>
        <location evidence="2">Cell membrane</location>
    </subcellularLocation>
</comment>
<keyword evidence="5" id="KW-0808">Transferase</keyword>
<dbReference type="InterPro" id="IPR003661">
    <property type="entry name" value="HisK_dim/P_dom"/>
</dbReference>
<keyword evidence="10 11" id="KW-0472">Membrane</keyword>
<evidence type="ECO:0000313" key="13">
    <source>
        <dbReference type="EMBL" id="MFD0923687.1"/>
    </source>
</evidence>
<feature type="transmembrane region" description="Helical" evidence="11">
    <location>
        <begin position="21"/>
        <end position="45"/>
    </location>
</feature>
<evidence type="ECO:0000259" key="12">
    <source>
        <dbReference type="PROSITE" id="PS50109"/>
    </source>
</evidence>
<dbReference type="SUPFAM" id="SSF55874">
    <property type="entry name" value="ATPase domain of HSP90 chaperone/DNA topoisomerase II/histidine kinase"/>
    <property type="match status" value="1"/>
</dbReference>
<reference evidence="14" key="1">
    <citation type="journal article" date="2019" name="Int. J. Syst. Evol. Microbiol.">
        <title>The Global Catalogue of Microorganisms (GCM) 10K type strain sequencing project: providing services to taxonomists for standard genome sequencing and annotation.</title>
        <authorList>
            <consortium name="The Broad Institute Genomics Platform"/>
            <consortium name="The Broad Institute Genome Sequencing Center for Infectious Disease"/>
            <person name="Wu L."/>
            <person name="Ma J."/>
        </authorList>
    </citation>
    <scope>NUCLEOTIDE SEQUENCE [LARGE SCALE GENOMIC DNA]</scope>
    <source>
        <strain evidence="14">CCUG 56401</strain>
    </source>
</reference>
<comment type="catalytic activity">
    <reaction evidence="1">
        <text>ATP + protein L-histidine = ADP + protein N-phospho-L-histidine.</text>
        <dbReference type="EC" id="2.7.13.3"/>
    </reaction>
</comment>
<name>A0ABW3FZ43_9PSEU</name>
<keyword evidence="9" id="KW-0902">Two-component regulatory system</keyword>
<comment type="caution">
    <text evidence="13">The sequence shown here is derived from an EMBL/GenBank/DDBJ whole genome shotgun (WGS) entry which is preliminary data.</text>
</comment>
<dbReference type="Gene3D" id="3.30.565.10">
    <property type="entry name" value="Histidine kinase-like ATPase, C-terminal domain"/>
    <property type="match status" value="1"/>
</dbReference>
<keyword evidence="7 13" id="KW-0418">Kinase</keyword>
<dbReference type="InterPro" id="IPR036097">
    <property type="entry name" value="HisK_dim/P_sf"/>
</dbReference>
<sequence>MSRGAKLSGDARMLRRASLRLGLQTAGAVAVTVAVLTAVAILVVVHGQHRQEDELLQTTIGRADDVTDPPHGVWLVLRGSGQGQVSPGLPRGLPDEDALRRTARDHLARTDDLSVAGREYRVRTQPRGAEVAQAVLDLRDAHRERSHIVRALLLAGVAGLVVAALVGAWWGRRTVTPLSEALALQQRFVADAGHELRTPLTLLSTRAQLLRRRLSREVDHAALRSDVEGLVADADRLTGILEDLLLAADPRAAAVDAPVDLHALLDGETTAARAAAQRRAVEVEFRSEARRPVVAGSEAGLRRAVNAVLDNAIRHARTRVRVHLTESGRDLVVDVLDDGPGIDPAVLPRVFERFASAARLDDGGTRRYGLGLALVSEIAARHGGTVSARNQHTGGAALTLRFPRAPE</sequence>
<dbReference type="GO" id="GO:0016301">
    <property type="term" value="F:kinase activity"/>
    <property type="evidence" value="ECO:0007669"/>
    <property type="project" value="UniProtKB-KW"/>
</dbReference>
<evidence type="ECO:0000256" key="6">
    <source>
        <dbReference type="ARBA" id="ARBA00022692"/>
    </source>
</evidence>
<feature type="transmembrane region" description="Helical" evidence="11">
    <location>
        <begin position="148"/>
        <end position="170"/>
    </location>
</feature>
<dbReference type="RefSeq" id="WP_263253202.1">
    <property type="nucleotide sequence ID" value="NZ_BAABLT010000039.1"/>
</dbReference>
<dbReference type="SUPFAM" id="SSF47384">
    <property type="entry name" value="Homodimeric domain of signal transducing histidine kinase"/>
    <property type="match status" value="1"/>
</dbReference>
<evidence type="ECO:0000256" key="9">
    <source>
        <dbReference type="ARBA" id="ARBA00023012"/>
    </source>
</evidence>
<keyword evidence="14" id="KW-1185">Reference proteome</keyword>
<dbReference type="PROSITE" id="PS50109">
    <property type="entry name" value="HIS_KIN"/>
    <property type="match status" value="1"/>
</dbReference>
<dbReference type="EC" id="2.7.13.3" evidence="3"/>
<keyword evidence="4" id="KW-0597">Phosphoprotein</keyword>
<dbReference type="PANTHER" id="PTHR45436">
    <property type="entry name" value="SENSOR HISTIDINE KINASE YKOH"/>
    <property type="match status" value="1"/>
</dbReference>